<organism evidence="2 3">
    <name type="scientific">Tritrichomonas foetus</name>
    <dbReference type="NCBI Taxonomy" id="1144522"/>
    <lineage>
        <taxon>Eukaryota</taxon>
        <taxon>Metamonada</taxon>
        <taxon>Parabasalia</taxon>
        <taxon>Tritrichomonadida</taxon>
        <taxon>Tritrichomonadidae</taxon>
        <taxon>Tritrichomonas</taxon>
    </lineage>
</organism>
<dbReference type="Proteomes" id="UP000179807">
    <property type="component" value="Unassembled WGS sequence"/>
</dbReference>
<dbReference type="PROSITE" id="PS51723">
    <property type="entry name" value="PEPTIDASE_M60"/>
    <property type="match status" value="1"/>
</dbReference>
<feature type="domain" description="Peptidase M60" evidence="1">
    <location>
        <begin position="386"/>
        <end position="685"/>
    </location>
</feature>
<reference evidence="2" key="1">
    <citation type="submission" date="2016-10" db="EMBL/GenBank/DDBJ databases">
        <authorList>
            <person name="Benchimol M."/>
            <person name="Almeida L.G."/>
            <person name="Vasconcelos A.T."/>
            <person name="Perreira-Neves A."/>
            <person name="Rosa I.A."/>
            <person name="Tasca T."/>
            <person name="Bogo M.R."/>
            <person name="de Souza W."/>
        </authorList>
    </citation>
    <scope>NUCLEOTIDE SEQUENCE [LARGE SCALE GENOMIC DNA]</scope>
    <source>
        <strain evidence="2">K</strain>
    </source>
</reference>
<dbReference type="AlphaFoldDB" id="A0A1J4KPM9"/>
<sequence length="720" mass="80399">MGCVLSNPAQTNAARRVRQPIEFYDEEKQAPPPPPLETIDQLRIDCTNILQGLSQIHAPDWINPVVCLNDKAYPLFLASYKFEDRADHIDLPIIAFSRIQNGRFIFIGNLDFVSHPVLQHTETSAFVENMITWGADYKIQTIRITLLGFPPQLISTLQSDFSSYGYIVDSPKEVPATIMSSLVFIASDFVCENLEPIITDYVQRGGTVVVFAVQPEEGIQPDFFMNSQLEQSGLAFAKCSLKPANKIISSSDPTSLDKFTFESTLETYFNILHEAETVEDVDVNLLDQAISQMRFYIGAMGVLNYDDALNITNESLQFLKKIGFQVDEGICPDVVHSLVSVVISELVPKLEPSKIEPAPLIELFPGNTGESVRLTKIKLRIGMKSDSWNSTGLWLPAGTLGSITTDYPVTLQVGSHSLCLLVKPGPWKRWPIVVTRFIIEPNVPTEIASPFGGIIYFISDRNRTIHAVFSNVARYPYYVAQKQTIWDATKDIEVPWGEIQMKTLCVTMPTEAMKRIANLEEYCKLIDKLVIDAFSFVGAKPPDSRRVVFDVDLPQSTPVNSDALVIHIDSVDGIINIQQANSDILLLLSHLTVSSLNNAFYDIEIENTISTLAGCYAIKKAWPDEPPLVAVPGSPSRLFYDLFDLCNEKGHSPFAMAIQAVISSNVITNAKDAWQYFVNKLGRLCNMELPHLIDRFRQTGKLASESPEKLNVYQLEDCDI</sequence>
<dbReference type="EMBL" id="MLAK01000582">
    <property type="protein sequence ID" value="OHT11662.1"/>
    <property type="molecule type" value="Genomic_DNA"/>
</dbReference>
<proteinExistence type="predicted"/>
<protein>
    <recommendedName>
        <fullName evidence="1">Peptidase M60 domain-containing protein</fullName>
    </recommendedName>
</protein>
<evidence type="ECO:0000259" key="1">
    <source>
        <dbReference type="PROSITE" id="PS51723"/>
    </source>
</evidence>
<dbReference type="SMART" id="SM01276">
    <property type="entry name" value="M60-like"/>
    <property type="match status" value="1"/>
</dbReference>
<dbReference type="PANTHER" id="PTHR15730:SF5">
    <property type="entry name" value="SI:CH211-210B2.2-RELATED"/>
    <property type="match status" value="1"/>
</dbReference>
<dbReference type="RefSeq" id="XP_068364798.1">
    <property type="nucleotide sequence ID" value="XM_068491571.1"/>
</dbReference>
<name>A0A1J4KPM9_9EUKA</name>
<dbReference type="InterPro" id="IPR031161">
    <property type="entry name" value="Peptidase_M60_dom"/>
</dbReference>
<evidence type="ECO:0000313" key="2">
    <source>
        <dbReference type="EMBL" id="OHT11662.1"/>
    </source>
</evidence>
<dbReference type="InterPro" id="IPR035423">
    <property type="entry name" value="M60-like_N"/>
</dbReference>
<dbReference type="OrthoDB" id="10260387at2759"/>
<gene>
    <name evidence="2" type="ORF">TRFO_03881</name>
</gene>
<keyword evidence="3" id="KW-1185">Reference proteome</keyword>
<dbReference type="Pfam" id="PF17291">
    <property type="entry name" value="M60-like_N"/>
    <property type="match status" value="1"/>
</dbReference>
<dbReference type="PANTHER" id="PTHR15730">
    <property type="entry name" value="EXPERIMENTAL AUTOIMMUNE PROSTATITIS ANTIGEN 2-RELATED"/>
    <property type="match status" value="1"/>
</dbReference>
<dbReference type="InterPro" id="IPR051244">
    <property type="entry name" value="TCAF"/>
</dbReference>
<comment type="caution">
    <text evidence="2">The sequence shown here is derived from an EMBL/GenBank/DDBJ whole genome shotgun (WGS) entry which is preliminary data.</text>
</comment>
<dbReference type="VEuPathDB" id="TrichDB:TRFO_03881"/>
<accession>A0A1J4KPM9</accession>
<evidence type="ECO:0000313" key="3">
    <source>
        <dbReference type="Proteomes" id="UP000179807"/>
    </source>
</evidence>
<dbReference type="GeneID" id="94826275"/>